<dbReference type="Proteomes" id="UP000475862">
    <property type="component" value="Unassembled WGS sequence"/>
</dbReference>
<comment type="subcellular location">
    <subcellularLocation>
        <location evidence="1">Nucleus</location>
    </subcellularLocation>
</comment>
<evidence type="ECO:0000313" key="6">
    <source>
        <dbReference type="Proteomes" id="UP000475862"/>
    </source>
</evidence>
<keyword evidence="2" id="KW-0238">DNA-binding</keyword>
<proteinExistence type="predicted"/>
<dbReference type="Pfam" id="PF03184">
    <property type="entry name" value="DDE_1"/>
    <property type="match status" value="1"/>
</dbReference>
<organism evidence="5 6">
    <name type="scientific">Aphis glycines</name>
    <name type="common">Soybean aphid</name>
    <dbReference type="NCBI Taxonomy" id="307491"/>
    <lineage>
        <taxon>Eukaryota</taxon>
        <taxon>Metazoa</taxon>
        <taxon>Ecdysozoa</taxon>
        <taxon>Arthropoda</taxon>
        <taxon>Hexapoda</taxon>
        <taxon>Insecta</taxon>
        <taxon>Pterygota</taxon>
        <taxon>Neoptera</taxon>
        <taxon>Paraneoptera</taxon>
        <taxon>Hemiptera</taxon>
        <taxon>Sternorrhyncha</taxon>
        <taxon>Aphidomorpha</taxon>
        <taxon>Aphidoidea</taxon>
        <taxon>Aphididae</taxon>
        <taxon>Aphidini</taxon>
        <taxon>Aphis</taxon>
        <taxon>Aphis</taxon>
    </lineage>
</organism>
<sequence length="498" mass="56873">MADRGGIKRKALSVTDKLNILKMYDEKSVNKNQKEIAKEMDLPVSTLRTILANKSKIESSAMTGSCKRQKIKHGKFDELEHILLEWFNQARTLNLPVNGNIVTEKAHEIAKRLNIDEFSGSGGWIDRFKKRHGIVYRQICGEAESVNDADIAAWSENILPNILKEYSSNDIFNADEFGLFFKLMPDKSLVFKREKCHGGKLSKERLSVLACTNATGSQKLRLLVIGKSKAPRCFKNVRIFPCDYVSQNRAWMTGDIFINWIKPLDLSFKKQNRNILLFVDNCPAHPTNIPLENIKLVFLPPNATAKLQPLDQGIIKVLKQKYRKKLVLRYLKEMESKNSAKKLDVLDALHYVSAAWDEITADVIKNCFRKAKFVEGDYSAVEKSCEDFQELEEFPGYAEIDEDVATSNIRSIDQIITDKIAPADVTSIDEESEDEEEDDTTPILPVVNALDYVNELRRLVASFDDADESLNHLNKIENFLYSKNIKNMKQRKIDDFLK</sequence>
<protein>
    <recommendedName>
        <fullName evidence="4">HTH CENPB-type domain-containing protein</fullName>
    </recommendedName>
</protein>
<dbReference type="PANTHER" id="PTHR19303:SF73">
    <property type="entry name" value="PROTEIN PDC2"/>
    <property type="match status" value="1"/>
</dbReference>
<evidence type="ECO:0000259" key="4">
    <source>
        <dbReference type="PROSITE" id="PS51253"/>
    </source>
</evidence>
<dbReference type="Pfam" id="PF03221">
    <property type="entry name" value="HTH_Tnp_Tc5"/>
    <property type="match status" value="1"/>
</dbReference>
<evidence type="ECO:0000256" key="1">
    <source>
        <dbReference type="ARBA" id="ARBA00004123"/>
    </source>
</evidence>
<dbReference type="InterPro" id="IPR036397">
    <property type="entry name" value="RNaseH_sf"/>
</dbReference>
<keyword evidence="6" id="KW-1185">Reference proteome</keyword>
<name>A0A6G0SV85_APHGL</name>
<dbReference type="InterPro" id="IPR050863">
    <property type="entry name" value="CenT-Element_Derived"/>
</dbReference>
<comment type="caution">
    <text evidence="5">The sequence shown here is derived from an EMBL/GenBank/DDBJ whole genome shotgun (WGS) entry which is preliminary data.</text>
</comment>
<dbReference type="EMBL" id="VYZN01001864">
    <property type="protein sequence ID" value="KAE9521874.1"/>
    <property type="molecule type" value="Genomic_DNA"/>
</dbReference>
<dbReference type="SUPFAM" id="SSF46689">
    <property type="entry name" value="Homeodomain-like"/>
    <property type="match status" value="2"/>
</dbReference>
<dbReference type="InterPro" id="IPR004875">
    <property type="entry name" value="DDE_SF_endonuclease_dom"/>
</dbReference>
<dbReference type="AlphaFoldDB" id="A0A6G0SV85"/>
<accession>A0A6G0SV85</accession>
<dbReference type="InterPro" id="IPR007889">
    <property type="entry name" value="HTH_Psq"/>
</dbReference>
<dbReference type="InterPro" id="IPR006600">
    <property type="entry name" value="HTH_CenpB_DNA-bd_dom"/>
</dbReference>
<dbReference type="OrthoDB" id="6587103at2759"/>
<gene>
    <name evidence="5" type="ORF">AGLY_017728</name>
</gene>
<reference evidence="5 6" key="1">
    <citation type="submission" date="2019-08" db="EMBL/GenBank/DDBJ databases">
        <title>The genome of the soybean aphid Biotype 1, its phylome, world population structure and adaptation to the North American continent.</title>
        <authorList>
            <person name="Giordano R."/>
            <person name="Donthu R.K."/>
            <person name="Hernandez A.G."/>
            <person name="Wright C.L."/>
            <person name="Zimin A.V."/>
        </authorList>
    </citation>
    <scope>NUCLEOTIDE SEQUENCE [LARGE SCALE GENOMIC DNA]</scope>
    <source>
        <tissue evidence="5">Whole aphids</tissue>
    </source>
</reference>
<dbReference type="Gene3D" id="3.30.420.10">
    <property type="entry name" value="Ribonuclease H-like superfamily/Ribonuclease H"/>
    <property type="match status" value="1"/>
</dbReference>
<dbReference type="GO" id="GO:0005634">
    <property type="term" value="C:nucleus"/>
    <property type="evidence" value="ECO:0007669"/>
    <property type="project" value="UniProtKB-SubCell"/>
</dbReference>
<dbReference type="InterPro" id="IPR009057">
    <property type="entry name" value="Homeodomain-like_sf"/>
</dbReference>
<dbReference type="GO" id="GO:0003677">
    <property type="term" value="F:DNA binding"/>
    <property type="evidence" value="ECO:0007669"/>
    <property type="project" value="UniProtKB-KW"/>
</dbReference>
<evidence type="ECO:0000256" key="2">
    <source>
        <dbReference type="ARBA" id="ARBA00023125"/>
    </source>
</evidence>
<dbReference type="PANTHER" id="PTHR19303">
    <property type="entry name" value="TRANSPOSON"/>
    <property type="match status" value="1"/>
</dbReference>
<evidence type="ECO:0000256" key="3">
    <source>
        <dbReference type="ARBA" id="ARBA00023242"/>
    </source>
</evidence>
<evidence type="ECO:0000313" key="5">
    <source>
        <dbReference type="EMBL" id="KAE9521874.1"/>
    </source>
</evidence>
<dbReference type="Pfam" id="PF04218">
    <property type="entry name" value="CENP-B_N"/>
    <property type="match status" value="1"/>
</dbReference>
<dbReference type="SMART" id="SM00674">
    <property type="entry name" value="CENPB"/>
    <property type="match status" value="1"/>
</dbReference>
<keyword evidence="3" id="KW-0539">Nucleus</keyword>
<feature type="domain" description="HTH CENPB-type" evidence="4">
    <location>
        <begin position="67"/>
        <end position="138"/>
    </location>
</feature>
<dbReference type="Gene3D" id="1.10.10.60">
    <property type="entry name" value="Homeodomain-like"/>
    <property type="match status" value="2"/>
</dbReference>
<dbReference type="PROSITE" id="PS51253">
    <property type="entry name" value="HTH_CENPB"/>
    <property type="match status" value="1"/>
</dbReference>